<dbReference type="GO" id="GO:0006537">
    <property type="term" value="P:glutamate biosynthetic process"/>
    <property type="evidence" value="ECO:0007669"/>
    <property type="project" value="TreeGrafter"/>
</dbReference>
<evidence type="ECO:0000256" key="3">
    <source>
        <dbReference type="ARBA" id="ARBA00012918"/>
    </source>
</evidence>
<evidence type="ECO:0000256" key="6">
    <source>
        <dbReference type="ARBA" id="ARBA00023043"/>
    </source>
</evidence>
<dbReference type="FunFam" id="3.40.710.10:FF:000008">
    <property type="entry name" value="Glutaminase, isoform E"/>
    <property type="match status" value="1"/>
</dbReference>
<protein>
    <recommendedName>
        <fullName evidence="3">glutaminase</fullName>
        <ecNumber evidence="3">3.5.1.2</ecNumber>
    </recommendedName>
    <alternativeName>
        <fullName evidence="8">L-glutamine amidohydrolase</fullName>
    </alternativeName>
</protein>
<comment type="subunit">
    <text evidence="2">Homotetramer.</text>
</comment>
<name>A0A915LAE7_ROMCU</name>
<dbReference type="GO" id="GO:0004359">
    <property type="term" value="F:glutaminase activity"/>
    <property type="evidence" value="ECO:0007669"/>
    <property type="project" value="UniProtKB-EC"/>
</dbReference>
<evidence type="ECO:0000313" key="11">
    <source>
        <dbReference type="Proteomes" id="UP000887565"/>
    </source>
</evidence>
<dbReference type="Gene3D" id="3.40.710.10">
    <property type="entry name" value="DD-peptidase/beta-lactamase superfamily"/>
    <property type="match status" value="1"/>
</dbReference>
<evidence type="ECO:0000313" key="12">
    <source>
        <dbReference type="WBParaSite" id="nRc.2.0.1.t48100-RA"/>
    </source>
</evidence>
<keyword evidence="6" id="KW-0040">ANK repeat</keyword>
<evidence type="ECO:0000256" key="1">
    <source>
        <dbReference type="ARBA" id="ARBA00011076"/>
    </source>
</evidence>
<dbReference type="PANTHER" id="PTHR12544">
    <property type="entry name" value="GLUTAMINASE"/>
    <property type="match status" value="1"/>
</dbReference>
<keyword evidence="11" id="KW-1185">Reference proteome</keyword>
<dbReference type="Pfam" id="PF04960">
    <property type="entry name" value="Glutaminase"/>
    <property type="match status" value="1"/>
</dbReference>
<dbReference type="Proteomes" id="UP000887565">
    <property type="component" value="Unplaced"/>
</dbReference>
<comment type="similarity">
    <text evidence="1">Belongs to the glutaminase family.</text>
</comment>
<keyword evidence="5" id="KW-0378">Hydrolase</keyword>
<dbReference type="OMA" id="IMCSTAV"/>
<dbReference type="SUPFAM" id="SSF56601">
    <property type="entry name" value="beta-lactamase/transpeptidase-like"/>
    <property type="match status" value="1"/>
</dbReference>
<evidence type="ECO:0000256" key="2">
    <source>
        <dbReference type="ARBA" id="ARBA00011881"/>
    </source>
</evidence>
<evidence type="ECO:0000259" key="10">
    <source>
        <dbReference type="Pfam" id="PF17959"/>
    </source>
</evidence>
<feature type="compositionally biased region" description="Polar residues" evidence="9">
    <location>
        <begin position="471"/>
        <end position="481"/>
    </location>
</feature>
<feature type="region of interest" description="Disordered" evidence="9">
    <location>
        <begin position="471"/>
        <end position="492"/>
    </location>
</feature>
<evidence type="ECO:0000256" key="9">
    <source>
        <dbReference type="SAM" id="MobiDB-lite"/>
    </source>
</evidence>
<evidence type="ECO:0000256" key="7">
    <source>
        <dbReference type="ARBA" id="ARBA00049534"/>
    </source>
</evidence>
<dbReference type="WBParaSite" id="nRc.2.0.1.t48100-RA">
    <property type="protein sequence ID" value="nRc.2.0.1.t48100-RA"/>
    <property type="gene ID" value="nRc.2.0.1.g48100"/>
</dbReference>
<keyword evidence="4" id="KW-0677">Repeat</keyword>
<dbReference type="HAMAP" id="MF_00313">
    <property type="entry name" value="Glutaminase"/>
    <property type="match status" value="1"/>
</dbReference>
<dbReference type="Pfam" id="PF17959">
    <property type="entry name" value="EF-hand_14"/>
    <property type="match status" value="1"/>
</dbReference>
<dbReference type="GO" id="GO:0006543">
    <property type="term" value="P:L-glutamine catabolic process"/>
    <property type="evidence" value="ECO:0007669"/>
    <property type="project" value="TreeGrafter"/>
</dbReference>
<dbReference type="Gene3D" id="1.10.238.210">
    <property type="match status" value="1"/>
</dbReference>
<dbReference type="EC" id="3.5.1.2" evidence="3"/>
<dbReference type="PANTHER" id="PTHR12544:SF29">
    <property type="entry name" value="GLUTAMINASE"/>
    <property type="match status" value="1"/>
</dbReference>
<evidence type="ECO:0000256" key="5">
    <source>
        <dbReference type="ARBA" id="ARBA00022801"/>
    </source>
</evidence>
<organism evidence="11 12">
    <name type="scientific">Romanomermis culicivorax</name>
    <name type="common">Nematode worm</name>
    <dbReference type="NCBI Taxonomy" id="13658"/>
    <lineage>
        <taxon>Eukaryota</taxon>
        <taxon>Metazoa</taxon>
        <taxon>Ecdysozoa</taxon>
        <taxon>Nematoda</taxon>
        <taxon>Enoplea</taxon>
        <taxon>Dorylaimia</taxon>
        <taxon>Mermithida</taxon>
        <taxon>Mermithoidea</taxon>
        <taxon>Mermithidae</taxon>
        <taxon>Romanomermis</taxon>
    </lineage>
</organism>
<accession>A0A915LAE7</accession>
<evidence type="ECO:0000256" key="4">
    <source>
        <dbReference type="ARBA" id="ARBA00022737"/>
    </source>
</evidence>
<dbReference type="InterPro" id="IPR041541">
    <property type="entry name" value="Glutaminase_EF-hand"/>
</dbReference>
<evidence type="ECO:0000256" key="8">
    <source>
        <dbReference type="ARBA" id="ARBA00077251"/>
    </source>
</evidence>
<sequence length="492" mass="55568">MTDFICKPRYTVDSICDIIRNERGLINVKRFLWALSVNGIRKNDPRLKDLMESMQHIITLSKREAKFSGTHRAPHHHYVPYLETEEFKQLISNHLPILDSVLQRNLVVPDWKEFCDDIYEIYMKCKENCNGEPACYIPNLARVNPDLWAVSICTVDGQRFSAGDCKVPFSIQSTSKPINYAIALNQVGPDEVHKYVGQEPSGRTFNELVLDHNNKPHNPMINAGAITVCSLLDRGHSAAERFDRVFQLYQKMAGDEYIGFSNAIYLSECETADRNFAISYFLRENKCFPPDTNMKETLELYFQLCSIEANADSLAVIAATLANGGVCPITSEAVLDSACIQHVLSLMHSCGMYDYSGQFSFKVGLPAKSGVSGAVLLVVPNVMGVCLYSPRLDVHGNSCRGVEFSEKFIKKFNFHVYDNVRHTHGKVDPRRRRNERIEDARSYLRRSSVEFARENFDDLYITGAADFSNVTSRCSSPSFAENGSVKEPNDED</sequence>
<proteinExistence type="inferred from homology"/>
<dbReference type="InterPro" id="IPR015868">
    <property type="entry name" value="Glutaminase"/>
</dbReference>
<dbReference type="AlphaFoldDB" id="A0A915LAE7"/>
<dbReference type="InterPro" id="IPR012338">
    <property type="entry name" value="Beta-lactam/transpept-like"/>
</dbReference>
<feature type="domain" description="Glutaminase EF-hand" evidence="10">
    <location>
        <begin position="13"/>
        <end position="109"/>
    </location>
</feature>
<dbReference type="NCBIfam" id="TIGR03814">
    <property type="entry name" value="Gln_ase"/>
    <property type="match status" value="1"/>
</dbReference>
<reference evidence="12" key="1">
    <citation type="submission" date="2022-11" db="UniProtKB">
        <authorList>
            <consortium name="WormBaseParasite"/>
        </authorList>
    </citation>
    <scope>IDENTIFICATION</scope>
</reference>
<comment type="catalytic activity">
    <reaction evidence="7">
        <text>L-glutamine + H2O = L-glutamate + NH4(+)</text>
        <dbReference type="Rhea" id="RHEA:15889"/>
        <dbReference type="ChEBI" id="CHEBI:15377"/>
        <dbReference type="ChEBI" id="CHEBI:28938"/>
        <dbReference type="ChEBI" id="CHEBI:29985"/>
        <dbReference type="ChEBI" id="CHEBI:58359"/>
        <dbReference type="EC" id="3.5.1.2"/>
    </reaction>
</comment>